<dbReference type="InterPro" id="IPR014337">
    <property type="entry name" value="Ectoine_EhuB"/>
</dbReference>
<dbReference type="Proteomes" id="UP000075755">
    <property type="component" value="Plasmid pAA02"/>
</dbReference>
<evidence type="ECO:0000259" key="3">
    <source>
        <dbReference type="SMART" id="SM00062"/>
    </source>
</evidence>
<protein>
    <submittedName>
        <fullName evidence="4">Periplasmic component of amino acid ABC-type transporter/signal transduction system</fullName>
    </submittedName>
    <submittedName>
        <fullName evidence="5">Polar amino acid transport system substrate-binding protein</fullName>
    </submittedName>
</protein>
<reference evidence="4 6" key="1">
    <citation type="submission" date="2016-03" db="EMBL/GenBank/DDBJ databases">
        <title>Complete genome of Aminobacter aminovorans KCTC 2477.</title>
        <authorList>
            <person name="Kim K.M."/>
        </authorList>
    </citation>
    <scope>NUCLEOTIDE SEQUENCE [LARGE SCALE GENOMIC DNA]</scope>
    <source>
        <strain evidence="4 6">KCTC 2477</strain>
        <plasmid evidence="4 6">pAA02</plasmid>
    </source>
</reference>
<dbReference type="SUPFAM" id="SSF53850">
    <property type="entry name" value="Periplasmic binding protein-like II"/>
    <property type="match status" value="1"/>
</dbReference>
<keyword evidence="7" id="KW-1185">Reference proteome</keyword>
<feature type="signal peptide" evidence="2">
    <location>
        <begin position="1"/>
        <end position="28"/>
    </location>
</feature>
<keyword evidence="1 2" id="KW-0732">Signal</keyword>
<accession>A0AAC8YV39</accession>
<dbReference type="KEGG" id="aak:AA2016_6146"/>
<evidence type="ECO:0000256" key="1">
    <source>
        <dbReference type="ARBA" id="ARBA00022729"/>
    </source>
</evidence>
<evidence type="ECO:0000313" key="4">
    <source>
        <dbReference type="EMBL" id="AMS45048.1"/>
    </source>
</evidence>
<organism evidence="4 6">
    <name type="scientific">Aminobacter aminovorans</name>
    <name type="common">Chelatobacter heintzii</name>
    <dbReference type="NCBI Taxonomy" id="83263"/>
    <lineage>
        <taxon>Bacteria</taxon>
        <taxon>Pseudomonadati</taxon>
        <taxon>Pseudomonadota</taxon>
        <taxon>Alphaproteobacteria</taxon>
        <taxon>Hyphomicrobiales</taxon>
        <taxon>Phyllobacteriaceae</taxon>
        <taxon>Aminobacter</taxon>
    </lineage>
</organism>
<dbReference type="RefSeq" id="WP_067968945.1">
    <property type="nucleotide sequence ID" value="NZ_CP015007.1"/>
</dbReference>
<evidence type="ECO:0000256" key="2">
    <source>
        <dbReference type="SAM" id="SignalP"/>
    </source>
</evidence>
<dbReference type="GO" id="GO:0051470">
    <property type="term" value="P:ectoine transmembrane transport"/>
    <property type="evidence" value="ECO:0007669"/>
    <property type="project" value="InterPro"/>
</dbReference>
<keyword evidence="4" id="KW-0614">Plasmid</keyword>
<proteinExistence type="predicted"/>
<dbReference type="EMBL" id="JACICB010000041">
    <property type="protein sequence ID" value="MBB3710051.1"/>
    <property type="molecule type" value="Genomic_DNA"/>
</dbReference>
<feature type="domain" description="Solute-binding protein family 3/N-terminal" evidence="3">
    <location>
        <begin position="40"/>
        <end position="275"/>
    </location>
</feature>
<dbReference type="Proteomes" id="UP000577697">
    <property type="component" value="Unassembled WGS sequence"/>
</dbReference>
<evidence type="ECO:0000313" key="6">
    <source>
        <dbReference type="Proteomes" id="UP000075755"/>
    </source>
</evidence>
<feature type="chain" id="PRO_5042208318" evidence="2">
    <location>
        <begin position="29"/>
        <end position="295"/>
    </location>
</feature>
<dbReference type="AlphaFoldDB" id="A0AAC8YV39"/>
<dbReference type="Pfam" id="PF00497">
    <property type="entry name" value="SBP_bac_3"/>
    <property type="match status" value="1"/>
</dbReference>
<evidence type="ECO:0000313" key="7">
    <source>
        <dbReference type="Proteomes" id="UP000577697"/>
    </source>
</evidence>
<gene>
    <name evidence="4" type="ORF">AA2016_6146</name>
    <name evidence="5" type="ORF">FHS67_006411</name>
</gene>
<reference evidence="5 7" key="2">
    <citation type="submission" date="2020-08" db="EMBL/GenBank/DDBJ databases">
        <title>Genomic Encyclopedia of Type Strains, Phase IV (KMG-IV): sequencing the most valuable type-strain genomes for metagenomic binning, comparative biology and taxonomic classification.</title>
        <authorList>
            <person name="Goeker M."/>
        </authorList>
    </citation>
    <scope>NUCLEOTIDE SEQUENCE [LARGE SCALE GENOMIC DNA]</scope>
    <source>
        <strain evidence="5 7">DSM 10368</strain>
    </source>
</reference>
<sequence length="295" mass="31303">MNRPHLKSLASAFLLGIAGSLICAPAHAGSTKDRLLAEKSVTIGIHNRVPWGYRDQSGNVIGLQPSIIRAALAPLGITDIKFVIGEFNTMIPGLLANRFDMTAAGVAITPSRCKAVIFSEPDLTSGDGLLVAAGNPLKIHSFEDIKNNPKVRLAGARGSANAGHAITAGVPESQMQQFQDVQSMVSALVAKRVDAVVMSAATIIATMADPNITGIERASPFRALKDAEGNDVALVTAIAFRPEDTDLRDLYNVQLEKLKHTGELEKIILANGFTKDNLPPNKTAEQLCAAPEPKK</sequence>
<dbReference type="PANTHER" id="PTHR35936:SF17">
    <property type="entry name" value="ARGININE-BINDING EXTRACELLULAR PROTEIN ARTP"/>
    <property type="match status" value="1"/>
</dbReference>
<dbReference type="NCBIfam" id="TIGR02995">
    <property type="entry name" value="ectoine_ehuB"/>
    <property type="match status" value="1"/>
</dbReference>
<dbReference type="PANTHER" id="PTHR35936">
    <property type="entry name" value="MEMBRANE-BOUND LYTIC MUREIN TRANSGLYCOSYLASE F"/>
    <property type="match status" value="1"/>
</dbReference>
<dbReference type="SMART" id="SM00062">
    <property type="entry name" value="PBPb"/>
    <property type="match status" value="1"/>
</dbReference>
<name>A0AAC8YV39_AMIAI</name>
<dbReference type="InterPro" id="IPR001638">
    <property type="entry name" value="Solute-binding_3/MltF_N"/>
</dbReference>
<dbReference type="Gene3D" id="3.40.190.10">
    <property type="entry name" value="Periplasmic binding protein-like II"/>
    <property type="match status" value="2"/>
</dbReference>
<dbReference type="GO" id="GO:0033294">
    <property type="term" value="F:ectoine binding"/>
    <property type="evidence" value="ECO:0007669"/>
    <property type="project" value="InterPro"/>
</dbReference>
<dbReference type="EMBL" id="CP015007">
    <property type="protein sequence ID" value="AMS45048.1"/>
    <property type="molecule type" value="Genomic_DNA"/>
</dbReference>
<geneLocation type="plasmid" evidence="4 6">
    <name>pAA02</name>
</geneLocation>
<evidence type="ECO:0000313" key="5">
    <source>
        <dbReference type="EMBL" id="MBB3710051.1"/>
    </source>
</evidence>